<sequence>MIWRGGLACAVGTAIGLVTGAGIAGLKPRPREKRLRRMAVRDSSPGHRKRPYPKRAITRETKRALLGRTQRGGETACRRQILWRDQSDRSRKSEGQGRASFDRHRVEG</sequence>
<feature type="compositionally biased region" description="Basic and acidic residues" evidence="1">
    <location>
        <begin position="85"/>
        <end position="108"/>
    </location>
</feature>
<accession>A0A6B0UAB2</accession>
<feature type="region of interest" description="Disordered" evidence="1">
    <location>
        <begin position="68"/>
        <end position="108"/>
    </location>
</feature>
<feature type="region of interest" description="Disordered" evidence="1">
    <location>
        <begin position="28"/>
        <end position="54"/>
    </location>
</feature>
<protein>
    <submittedName>
        <fullName evidence="2">Putative secreted protein</fullName>
    </submittedName>
</protein>
<dbReference type="EMBL" id="GIFC01007399">
    <property type="protein sequence ID" value="MXU89482.1"/>
    <property type="molecule type" value="Transcribed_RNA"/>
</dbReference>
<organism evidence="2">
    <name type="scientific">Ixodes ricinus</name>
    <name type="common">Common tick</name>
    <name type="synonym">Acarus ricinus</name>
    <dbReference type="NCBI Taxonomy" id="34613"/>
    <lineage>
        <taxon>Eukaryota</taxon>
        <taxon>Metazoa</taxon>
        <taxon>Ecdysozoa</taxon>
        <taxon>Arthropoda</taxon>
        <taxon>Chelicerata</taxon>
        <taxon>Arachnida</taxon>
        <taxon>Acari</taxon>
        <taxon>Parasitiformes</taxon>
        <taxon>Ixodida</taxon>
        <taxon>Ixodoidea</taxon>
        <taxon>Ixodidae</taxon>
        <taxon>Ixodinae</taxon>
        <taxon>Ixodes</taxon>
    </lineage>
</organism>
<reference evidence="2" key="1">
    <citation type="submission" date="2019-12" db="EMBL/GenBank/DDBJ databases">
        <title>An insight into the sialome of adult female Ixodes ricinus ticks feeding for 6 days.</title>
        <authorList>
            <person name="Perner J."/>
            <person name="Ribeiro J.M.C."/>
        </authorList>
    </citation>
    <scope>NUCLEOTIDE SEQUENCE</scope>
    <source>
        <strain evidence="2">Semi-engorged</strain>
        <tissue evidence="2">Salivary glands</tissue>
    </source>
</reference>
<name>A0A6B0UAB2_IXORI</name>
<evidence type="ECO:0000256" key="1">
    <source>
        <dbReference type="SAM" id="MobiDB-lite"/>
    </source>
</evidence>
<dbReference type="AlphaFoldDB" id="A0A6B0UAB2"/>
<feature type="compositionally biased region" description="Basic residues" evidence="1">
    <location>
        <begin position="28"/>
        <end position="38"/>
    </location>
</feature>
<evidence type="ECO:0000313" key="2">
    <source>
        <dbReference type="EMBL" id="MXU89482.1"/>
    </source>
</evidence>
<proteinExistence type="predicted"/>